<proteinExistence type="predicted"/>
<dbReference type="PANTHER" id="PTHR24026:SF126">
    <property type="entry name" value="PROTOCADHERIN FAT 4"/>
    <property type="match status" value="1"/>
</dbReference>
<keyword evidence="5" id="KW-1185">Reference proteome</keyword>
<dbReference type="InterPro" id="IPR015919">
    <property type="entry name" value="Cadherin-like_sf"/>
</dbReference>
<dbReference type="FunFam" id="2.60.40.60:FF:000015">
    <property type="entry name" value="FAT atypical cadherin 1"/>
    <property type="match status" value="1"/>
</dbReference>
<sequence>MAKAHAGGASAKPAVKVDGAPSVLSPEVPAAKFVPGGKIATTAELIKAAAKGDVGHYVKHAGDEEGDKSSAMQPEEHAAYAPAQSVAMVDAGAAQVAGMYAAAVAQADAGQGGSSDDDGGISAPLIIGGILLAGGGIALAADGGGNGGGSKENHAPTFTSGTTGTVAENAAVSTVVYDANATDSDNDTLTYTLGGADAAAFEINSSSGEVKLKASADYEAKASYSITVTATDNGNPAKSATQNVTISVTNVNEAPAITSGATATVADNDPAGTVVYTTVATDPDANDTLTYALSGDDANLFEVSAAGVVTLKAAANYEASADHSYNFTVTVTDAGGLTHSQAVAVTVENAVDAFAGGLDHGSFGNTFTIDAANGNDPANVLDVNFRFDETPAESDVRIIHFGANDYINFVGTDPDDYNFQADGTDLVITYLPADGDLSTITLVDVLEPGAVVNDAASADAALDAALGAGNYFVGTSEEVTVNLDTITGPQNAAGKAATFTDDGNVESHAVIQNFRSDDVIAFTHAGDGHDVLFANDFDDANDLRIDFFDANGNQSAIILDNVLNGDVVYDFASASLALGRSDFITFA</sequence>
<dbReference type="eggNOG" id="COG3210">
    <property type="taxonomic scope" value="Bacteria"/>
</dbReference>
<dbReference type="SMART" id="SM00112">
    <property type="entry name" value="CA"/>
    <property type="match status" value="2"/>
</dbReference>
<name>T0HG46_9SPHN</name>
<dbReference type="GO" id="GO:0005509">
    <property type="term" value="F:calcium ion binding"/>
    <property type="evidence" value="ECO:0007669"/>
    <property type="project" value="InterPro"/>
</dbReference>
<reference evidence="4 5" key="1">
    <citation type="journal article" date="2013" name="Genome Announc.">
        <title>Draft Genome Sequence of a Hexachlorocyclohexane-Degrading Bacterium, Sphingobium baderi Strain LL03T.</title>
        <authorList>
            <person name="Kaur J."/>
            <person name="Verma H."/>
            <person name="Tripathi C."/>
            <person name="Khurana J.P."/>
            <person name="Lal R."/>
        </authorList>
    </citation>
    <scope>NUCLEOTIDE SEQUENCE [LARGE SCALE GENOMIC DNA]</scope>
    <source>
        <strain evidence="4 5">LL03</strain>
    </source>
</reference>
<dbReference type="PANTHER" id="PTHR24026">
    <property type="entry name" value="FAT ATYPICAL CADHERIN-RELATED"/>
    <property type="match status" value="1"/>
</dbReference>
<comment type="caution">
    <text evidence="4">The sequence shown here is derived from an EMBL/GenBank/DDBJ whole genome shotgun (WGS) entry which is preliminary data.</text>
</comment>
<protein>
    <recommendedName>
        <fullName evidence="3">Cadherin domain-containing protein</fullName>
    </recommendedName>
</protein>
<accession>T0HG46</accession>
<dbReference type="InterPro" id="IPR002126">
    <property type="entry name" value="Cadherin-like_dom"/>
</dbReference>
<feature type="domain" description="Cadherin" evidence="3">
    <location>
        <begin position="158"/>
        <end position="257"/>
    </location>
</feature>
<dbReference type="InterPro" id="IPR006644">
    <property type="entry name" value="Cadg"/>
</dbReference>
<evidence type="ECO:0000256" key="1">
    <source>
        <dbReference type="ARBA" id="ARBA00022692"/>
    </source>
</evidence>
<dbReference type="PRINTS" id="PR00205">
    <property type="entry name" value="CADHERIN"/>
</dbReference>
<evidence type="ECO:0000313" key="4">
    <source>
        <dbReference type="EMBL" id="EQA96518.1"/>
    </source>
</evidence>
<dbReference type="SMART" id="SM00736">
    <property type="entry name" value="CADG"/>
    <property type="match status" value="1"/>
</dbReference>
<dbReference type="EMBL" id="ATIB01000090">
    <property type="protein sequence ID" value="EQA96518.1"/>
    <property type="molecule type" value="Genomic_DNA"/>
</dbReference>
<dbReference type="PATRIC" id="fig|1114964.3.peg.4780"/>
<dbReference type="PROSITE" id="PS50268">
    <property type="entry name" value="CADHERIN_2"/>
    <property type="match status" value="2"/>
</dbReference>
<organism evidence="4 5">
    <name type="scientific">Sphingobium baderi LL03</name>
    <dbReference type="NCBI Taxonomy" id="1114964"/>
    <lineage>
        <taxon>Bacteria</taxon>
        <taxon>Pseudomonadati</taxon>
        <taxon>Pseudomonadota</taxon>
        <taxon>Alphaproteobacteria</taxon>
        <taxon>Sphingomonadales</taxon>
        <taxon>Sphingomonadaceae</taxon>
        <taxon>Sphingobium</taxon>
    </lineage>
</organism>
<dbReference type="Pfam" id="PF00028">
    <property type="entry name" value="Cadherin"/>
    <property type="match status" value="2"/>
</dbReference>
<dbReference type="Proteomes" id="UP000015524">
    <property type="component" value="Unassembled WGS sequence"/>
</dbReference>
<dbReference type="AlphaFoldDB" id="T0HG46"/>
<dbReference type="Gene3D" id="2.60.40.60">
    <property type="entry name" value="Cadherins"/>
    <property type="match status" value="2"/>
</dbReference>
<gene>
    <name evidence="4" type="ORF">L485_24345</name>
</gene>
<keyword evidence="2" id="KW-0472">Membrane</keyword>
<dbReference type="SUPFAM" id="SSF49313">
    <property type="entry name" value="Cadherin-like"/>
    <property type="match status" value="2"/>
</dbReference>
<keyword evidence="1" id="KW-0812">Transmembrane</keyword>
<dbReference type="GO" id="GO:0005886">
    <property type="term" value="C:plasma membrane"/>
    <property type="evidence" value="ECO:0007669"/>
    <property type="project" value="UniProtKB-SubCell"/>
</dbReference>
<dbReference type="CDD" id="cd11304">
    <property type="entry name" value="Cadherin_repeat"/>
    <property type="match status" value="2"/>
</dbReference>
<evidence type="ECO:0000259" key="3">
    <source>
        <dbReference type="PROSITE" id="PS50268"/>
    </source>
</evidence>
<dbReference type="GO" id="GO:0007156">
    <property type="term" value="P:homophilic cell adhesion via plasma membrane adhesion molecules"/>
    <property type="evidence" value="ECO:0007669"/>
    <property type="project" value="InterPro"/>
</dbReference>
<keyword evidence="2" id="KW-1133">Transmembrane helix</keyword>
<feature type="domain" description="Cadherin" evidence="3">
    <location>
        <begin position="257"/>
        <end position="363"/>
    </location>
</feature>
<evidence type="ECO:0000256" key="2">
    <source>
        <dbReference type="ARBA" id="ARBA00022989"/>
    </source>
</evidence>
<evidence type="ECO:0000313" key="5">
    <source>
        <dbReference type="Proteomes" id="UP000015524"/>
    </source>
</evidence>